<sequence length="38" mass="4120">MGSGEWGIGNGEWGMGESKGLETGSIKPFPAYLNYELR</sequence>
<dbReference type="AlphaFoldDB" id="A0A5P8W0I9"/>
<accession>A0A5P8W0I9</accession>
<dbReference type="EMBL" id="CP045226">
    <property type="protein sequence ID" value="QFS46182.1"/>
    <property type="molecule type" value="Genomic_DNA"/>
</dbReference>
<reference evidence="2 3" key="1">
    <citation type="submission" date="2019-10" db="EMBL/GenBank/DDBJ databases">
        <title>Genomic and transcriptomic insights into the perfect genentic adaptation of a filamentous nitrogen-fixing cyanobacterium to rice fields.</title>
        <authorList>
            <person name="Chen Z."/>
        </authorList>
    </citation>
    <scope>NUCLEOTIDE SEQUENCE [LARGE SCALE GENOMIC DNA]</scope>
    <source>
        <strain evidence="2">CCNUC1</strain>
    </source>
</reference>
<feature type="compositionally biased region" description="Gly residues" evidence="1">
    <location>
        <begin position="1"/>
        <end position="14"/>
    </location>
</feature>
<feature type="region of interest" description="Disordered" evidence="1">
    <location>
        <begin position="1"/>
        <end position="26"/>
    </location>
</feature>
<protein>
    <submittedName>
        <fullName evidence="2">Uncharacterized protein</fullName>
    </submittedName>
</protein>
<proteinExistence type="predicted"/>
<evidence type="ECO:0000256" key="1">
    <source>
        <dbReference type="SAM" id="MobiDB-lite"/>
    </source>
</evidence>
<evidence type="ECO:0000313" key="3">
    <source>
        <dbReference type="Proteomes" id="UP000326678"/>
    </source>
</evidence>
<dbReference type="Proteomes" id="UP000326678">
    <property type="component" value="Chromosome Gxm1"/>
</dbReference>
<evidence type="ECO:0000313" key="2">
    <source>
        <dbReference type="EMBL" id="QFS46182.1"/>
    </source>
</evidence>
<dbReference type="KEGG" id="nsh:GXM_03662"/>
<keyword evidence="3" id="KW-1185">Reference proteome</keyword>
<name>A0A5P8W0I9_9NOSO</name>
<gene>
    <name evidence="2" type="ORF">GXM_03662</name>
</gene>
<organism evidence="2 3">
    <name type="scientific">Nostoc sphaeroides CCNUC1</name>
    <dbReference type="NCBI Taxonomy" id="2653204"/>
    <lineage>
        <taxon>Bacteria</taxon>
        <taxon>Bacillati</taxon>
        <taxon>Cyanobacteriota</taxon>
        <taxon>Cyanophyceae</taxon>
        <taxon>Nostocales</taxon>
        <taxon>Nostocaceae</taxon>
        <taxon>Nostoc</taxon>
    </lineage>
</organism>